<gene>
    <name evidence="2" type="ORF">R3I93_014107</name>
</gene>
<feature type="region of interest" description="Disordered" evidence="1">
    <location>
        <begin position="1"/>
        <end position="69"/>
    </location>
</feature>
<proteinExistence type="predicted"/>
<dbReference type="AlphaFoldDB" id="A0AAN9CU25"/>
<organism evidence="2 3">
    <name type="scientific">Phoxinus phoxinus</name>
    <name type="common">Eurasian minnow</name>
    <dbReference type="NCBI Taxonomy" id="58324"/>
    <lineage>
        <taxon>Eukaryota</taxon>
        <taxon>Metazoa</taxon>
        <taxon>Chordata</taxon>
        <taxon>Craniata</taxon>
        <taxon>Vertebrata</taxon>
        <taxon>Euteleostomi</taxon>
        <taxon>Actinopterygii</taxon>
        <taxon>Neopterygii</taxon>
        <taxon>Teleostei</taxon>
        <taxon>Ostariophysi</taxon>
        <taxon>Cypriniformes</taxon>
        <taxon>Leuciscidae</taxon>
        <taxon>Phoxininae</taxon>
        <taxon>Phoxinus</taxon>
    </lineage>
</organism>
<reference evidence="2 3" key="1">
    <citation type="submission" date="2024-02" db="EMBL/GenBank/DDBJ databases">
        <title>Chromosome-level genome assembly of the Eurasian Minnow (Phoxinus phoxinus).</title>
        <authorList>
            <person name="Oriowo T.O."/>
            <person name="Martin S."/>
            <person name="Stange M."/>
            <person name="Chrysostomakis Y."/>
            <person name="Brown T."/>
            <person name="Winkler S."/>
            <person name="Kukowka S."/>
            <person name="Myers E.W."/>
            <person name="Bohne A."/>
        </authorList>
    </citation>
    <scope>NUCLEOTIDE SEQUENCE [LARGE SCALE GENOMIC DNA]</scope>
    <source>
        <strain evidence="2">ZFMK-TIS-60720</strain>
        <tissue evidence="2">Whole Organism</tissue>
    </source>
</reference>
<comment type="caution">
    <text evidence="2">The sequence shown here is derived from an EMBL/GenBank/DDBJ whole genome shotgun (WGS) entry which is preliminary data.</text>
</comment>
<feature type="compositionally biased region" description="Polar residues" evidence="1">
    <location>
        <begin position="32"/>
        <end position="61"/>
    </location>
</feature>
<keyword evidence="3" id="KW-1185">Reference proteome</keyword>
<protein>
    <submittedName>
        <fullName evidence="2">Uncharacterized protein</fullName>
    </submittedName>
</protein>
<sequence>MHLSRARYLKAPPPRASGLLDKPQLLKPPVTPAQQRTGATVHPRSSCTDTRQTHTVSQIISSVGCKKRR</sequence>
<evidence type="ECO:0000256" key="1">
    <source>
        <dbReference type="SAM" id="MobiDB-lite"/>
    </source>
</evidence>
<evidence type="ECO:0000313" key="2">
    <source>
        <dbReference type="EMBL" id="KAK7146551.1"/>
    </source>
</evidence>
<dbReference type="Proteomes" id="UP001364617">
    <property type="component" value="Unassembled WGS sequence"/>
</dbReference>
<evidence type="ECO:0000313" key="3">
    <source>
        <dbReference type="Proteomes" id="UP001364617"/>
    </source>
</evidence>
<dbReference type="EMBL" id="JAYKXH010000014">
    <property type="protein sequence ID" value="KAK7146551.1"/>
    <property type="molecule type" value="Genomic_DNA"/>
</dbReference>
<accession>A0AAN9CU25</accession>
<name>A0AAN9CU25_9TELE</name>